<sequence>MDTVQAEASTTCHVVAMPYPGRGHVNPMMNLCKFLSSKKPDILITFVITEEWHGFIGSETRPTNVKFATLPNVIPSEIGRSKDFVGFVGSVSTKMEAPFEQLLDGLDDPPVSVIIADTFLDWVTGVGNRRKIPVATLWTQAATVFSIFYHSDLLLKNYQFPENLSSEKGDERIDYIPGVSSTRLSDFPSMFFQNGWQIFPRTMECISWVSKAQYLLISSVYELEAQVMEALKPNFPFPVYTLGPIVPCFRLSDTDCTDNNSGPDYIEWLNCQPKGSVLYVAMGSFLSVSSAHMDEIVAGLKDSGVRFMLVARDSEKTIKQGSGDRGLVVPWCDQLRALCHPSVGGFLTHCGWNSTQEGVFAGVPMLTFPVFWEQGTNGKIISEDWQIGWRMKRHPGDQTLMGREEIAALVKRFMDPESSEVKEMRKRASELKHICDAAISKGGSSYSNLESFIRDVLQAHDVRKSGLDSIPIIAE</sequence>
<evidence type="ECO:0000313" key="9">
    <source>
        <dbReference type="Proteomes" id="UP001159364"/>
    </source>
</evidence>
<dbReference type="PROSITE" id="PS00375">
    <property type="entry name" value="UDPGT"/>
    <property type="match status" value="1"/>
</dbReference>
<accession>A0AAV8SGJ3</accession>
<evidence type="ECO:0000313" key="8">
    <source>
        <dbReference type="EMBL" id="KAJ8751254.1"/>
    </source>
</evidence>
<comment type="similarity">
    <text evidence="2 6">Belongs to the UDP-glycosyltransferase family.</text>
</comment>
<dbReference type="InterPro" id="IPR035595">
    <property type="entry name" value="UDP_glycos_trans_CS"/>
</dbReference>
<keyword evidence="9" id="KW-1185">Reference proteome</keyword>
<name>A0AAV8SGJ3_9ROSI</name>
<keyword evidence="3 6" id="KW-0328">Glycosyltransferase</keyword>
<dbReference type="FunFam" id="3.40.50.2000:FF:000138">
    <property type="entry name" value="Glycosyltransferase"/>
    <property type="match status" value="1"/>
</dbReference>
<keyword evidence="4 6" id="KW-0808">Transferase</keyword>
<evidence type="ECO:0000256" key="3">
    <source>
        <dbReference type="ARBA" id="ARBA00022676"/>
    </source>
</evidence>
<comment type="catalytic activity">
    <reaction evidence="5">
        <text>an anthocyanidin + UDP-alpha-D-glucose + H(+) = an anthocyanidin 3-O-beta-D-glucoside + UDP</text>
        <dbReference type="Rhea" id="RHEA:20093"/>
        <dbReference type="ChEBI" id="CHEBI:15378"/>
        <dbReference type="ChEBI" id="CHEBI:16307"/>
        <dbReference type="ChEBI" id="CHEBI:58223"/>
        <dbReference type="ChEBI" id="CHEBI:58885"/>
        <dbReference type="ChEBI" id="CHEBI:143576"/>
        <dbReference type="EC" id="2.4.1.115"/>
    </reaction>
</comment>
<proteinExistence type="inferred from homology"/>
<protein>
    <recommendedName>
        <fullName evidence="7">Glycosyltransferase</fullName>
        <ecNumber evidence="7">2.4.1.-</ecNumber>
    </recommendedName>
</protein>
<evidence type="ECO:0000256" key="2">
    <source>
        <dbReference type="ARBA" id="ARBA00009995"/>
    </source>
</evidence>
<evidence type="ECO:0000256" key="7">
    <source>
        <dbReference type="RuleBase" id="RU362057"/>
    </source>
</evidence>
<dbReference type="PANTHER" id="PTHR11926:SF774">
    <property type="entry name" value="UDP-GLYCOSYLTRANSFERASE 85A1-RELATED"/>
    <property type="match status" value="1"/>
</dbReference>
<organism evidence="8 9">
    <name type="scientific">Erythroxylum novogranatense</name>
    <dbReference type="NCBI Taxonomy" id="1862640"/>
    <lineage>
        <taxon>Eukaryota</taxon>
        <taxon>Viridiplantae</taxon>
        <taxon>Streptophyta</taxon>
        <taxon>Embryophyta</taxon>
        <taxon>Tracheophyta</taxon>
        <taxon>Spermatophyta</taxon>
        <taxon>Magnoliopsida</taxon>
        <taxon>eudicotyledons</taxon>
        <taxon>Gunneridae</taxon>
        <taxon>Pentapetalae</taxon>
        <taxon>rosids</taxon>
        <taxon>fabids</taxon>
        <taxon>Malpighiales</taxon>
        <taxon>Erythroxylaceae</taxon>
        <taxon>Erythroxylum</taxon>
    </lineage>
</organism>
<evidence type="ECO:0000256" key="1">
    <source>
        <dbReference type="ARBA" id="ARBA00004935"/>
    </source>
</evidence>
<dbReference type="GO" id="GO:0080044">
    <property type="term" value="F:quercetin 7-O-glucosyltransferase activity"/>
    <property type="evidence" value="ECO:0007669"/>
    <property type="project" value="TreeGrafter"/>
</dbReference>
<dbReference type="PANTHER" id="PTHR11926">
    <property type="entry name" value="GLUCOSYL/GLUCURONOSYL TRANSFERASES"/>
    <property type="match status" value="1"/>
</dbReference>
<dbReference type="CDD" id="cd03784">
    <property type="entry name" value="GT1_Gtf-like"/>
    <property type="match status" value="1"/>
</dbReference>
<gene>
    <name evidence="8" type="ORF">K2173_016435</name>
</gene>
<dbReference type="FunFam" id="3.40.50.2000:FF:000152">
    <property type="entry name" value="Glycosyltransferase"/>
    <property type="match status" value="1"/>
</dbReference>
<dbReference type="SUPFAM" id="SSF53756">
    <property type="entry name" value="UDP-Glycosyltransferase/glycogen phosphorylase"/>
    <property type="match status" value="1"/>
</dbReference>
<dbReference type="Pfam" id="PF00201">
    <property type="entry name" value="UDPGT"/>
    <property type="match status" value="1"/>
</dbReference>
<comment type="caution">
    <text evidence="8">The sequence shown here is derived from an EMBL/GenBank/DDBJ whole genome shotgun (WGS) entry which is preliminary data.</text>
</comment>
<reference evidence="8 9" key="1">
    <citation type="submission" date="2021-09" db="EMBL/GenBank/DDBJ databases">
        <title>Genomic insights and catalytic innovation underlie evolution of tropane alkaloids biosynthesis.</title>
        <authorList>
            <person name="Wang Y.-J."/>
            <person name="Tian T."/>
            <person name="Huang J.-P."/>
            <person name="Huang S.-X."/>
        </authorList>
    </citation>
    <scope>NUCLEOTIDE SEQUENCE [LARGE SCALE GENOMIC DNA]</scope>
    <source>
        <strain evidence="8">KIB-2018</strain>
        <tissue evidence="8">Leaf</tissue>
    </source>
</reference>
<comment type="pathway">
    <text evidence="1">Pigment biosynthesis; anthocyanin biosynthesis.</text>
</comment>
<dbReference type="Proteomes" id="UP001159364">
    <property type="component" value="Linkage Group LG11"/>
</dbReference>
<evidence type="ECO:0000256" key="4">
    <source>
        <dbReference type="ARBA" id="ARBA00022679"/>
    </source>
</evidence>
<dbReference type="EMBL" id="JAIWQS010000011">
    <property type="protein sequence ID" value="KAJ8751254.1"/>
    <property type="molecule type" value="Genomic_DNA"/>
</dbReference>
<dbReference type="EC" id="2.4.1.-" evidence="7"/>
<dbReference type="Gene3D" id="3.40.50.2000">
    <property type="entry name" value="Glycogen Phosphorylase B"/>
    <property type="match status" value="2"/>
</dbReference>
<evidence type="ECO:0000256" key="5">
    <source>
        <dbReference type="ARBA" id="ARBA00047606"/>
    </source>
</evidence>
<dbReference type="GO" id="GO:0047213">
    <property type="term" value="F:anthocyanidin 3-O-glucosyltransferase activity"/>
    <property type="evidence" value="ECO:0007669"/>
    <property type="project" value="UniProtKB-EC"/>
</dbReference>
<evidence type="ECO:0000256" key="6">
    <source>
        <dbReference type="RuleBase" id="RU003718"/>
    </source>
</evidence>
<dbReference type="GO" id="GO:0080043">
    <property type="term" value="F:quercetin 3-O-glucosyltransferase activity"/>
    <property type="evidence" value="ECO:0007669"/>
    <property type="project" value="TreeGrafter"/>
</dbReference>
<dbReference type="InterPro" id="IPR002213">
    <property type="entry name" value="UDP_glucos_trans"/>
</dbReference>
<dbReference type="AlphaFoldDB" id="A0AAV8SGJ3"/>